<evidence type="ECO:0000256" key="3">
    <source>
        <dbReference type="SAM" id="MobiDB-lite"/>
    </source>
</evidence>
<dbReference type="InterPro" id="IPR011990">
    <property type="entry name" value="TPR-like_helical_dom_sf"/>
</dbReference>
<feature type="region of interest" description="Disordered" evidence="3">
    <location>
        <begin position="591"/>
        <end position="612"/>
    </location>
</feature>
<evidence type="ECO:0000256" key="1">
    <source>
        <dbReference type="ARBA" id="ARBA00022741"/>
    </source>
</evidence>
<feature type="compositionally biased region" description="Basic and acidic residues" evidence="3">
    <location>
        <begin position="983"/>
        <end position="995"/>
    </location>
</feature>
<dbReference type="InterPro" id="IPR031348">
    <property type="entry name" value="PigL_N"/>
</dbReference>
<feature type="compositionally biased region" description="Polar residues" evidence="3">
    <location>
        <begin position="959"/>
        <end position="981"/>
    </location>
</feature>
<dbReference type="GO" id="GO:0005525">
    <property type="term" value="F:GTP binding"/>
    <property type="evidence" value="ECO:0007669"/>
    <property type="project" value="UniProtKB-KW"/>
</dbReference>
<dbReference type="SMART" id="SM00174">
    <property type="entry name" value="RHO"/>
    <property type="match status" value="1"/>
</dbReference>
<dbReference type="Pfam" id="PF00071">
    <property type="entry name" value="Ras"/>
    <property type="match status" value="1"/>
</dbReference>
<feature type="region of interest" description="Disordered" evidence="3">
    <location>
        <begin position="554"/>
        <end position="579"/>
    </location>
</feature>
<protein>
    <recommendedName>
        <fullName evidence="4">Azaphilone pigments biosynthesis cluster protein L N-terminal domain-containing protein</fullName>
    </recommendedName>
</protein>
<dbReference type="GO" id="GO:0007264">
    <property type="term" value="P:small GTPase-mediated signal transduction"/>
    <property type="evidence" value="ECO:0007669"/>
    <property type="project" value="InterPro"/>
</dbReference>
<dbReference type="OrthoDB" id="195446at2759"/>
<dbReference type="AlphaFoldDB" id="A0A8H7IWB0"/>
<evidence type="ECO:0000313" key="6">
    <source>
        <dbReference type="Proteomes" id="UP000651452"/>
    </source>
</evidence>
<reference evidence="5" key="1">
    <citation type="submission" date="2018-12" db="EMBL/GenBank/DDBJ databases">
        <authorList>
            <person name="Syme R.A."/>
            <person name="Farfan-Caceres L."/>
            <person name="Lichtenzveig J."/>
        </authorList>
    </citation>
    <scope>NUCLEOTIDE SEQUENCE</scope>
    <source>
        <strain evidence="5">Al4</strain>
    </source>
</reference>
<feature type="compositionally biased region" description="Polar residues" evidence="3">
    <location>
        <begin position="522"/>
        <end position="531"/>
    </location>
</feature>
<feature type="compositionally biased region" description="Polar residues" evidence="3">
    <location>
        <begin position="630"/>
        <end position="642"/>
    </location>
</feature>
<dbReference type="Gene3D" id="1.25.40.10">
    <property type="entry name" value="Tetratricopeptide repeat domain"/>
    <property type="match status" value="1"/>
</dbReference>
<feature type="compositionally biased region" description="Polar residues" evidence="3">
    <location>
        <begin position="1095"/>
        <end position="1111"/>
    </location>
</feature>
<dbReference type="SUPFAM" id="SSF48452">
    <property type="entry name" value="TPR-like"/>
    <property type="match status" value="1"/>
</dbReference>
<comment type="caution">
    <text evidence="5">The sequence shown here is derived from an EMBL/GenBank/DDBJ whole genome shotgun (WGS) entry which is preliminary data.</text>
</comment>
<feature type="compositionally biased region" description="Low complexity" evidence="3">
    <location>
        <begin position="647"/>
        <end position="664"/>
    </location>
</feature>
<feature type="compositionally biased region" description="Polar residues" evidence="3">
    <location>
        <begin position="801"/>
        <end position="810"/>
    </location>
</feature>
<dbReference type="Proteomes" id="UP000651452">
    <property type="component" value="Unassembled WGS sequence"/>
</dbReference>
<feature type="region of interest" description="Disordered" evidence="3">
    <location>
        <begin position="843"/>
        <end position="1036"/>
    </location>
</feature>
<feature type="domain" description="Azaphilone pigments biosynthesis cluster protein L N-terminal" evidence="4">
    <location>
        <begin position="1"/>
        <end position="187"/>
    </location>
</feature>
<dbReference type="InterPro" id="IPR001806">
    <property type="entry name" value="Small_GTPase"/>
</dbReference>
<feature type="region of interest" description="Disordered" evidence="3">
    <location>
        <begin position="630"/>
        <end position="671"/>
    </location>
</feature>
<dbReference type="InterPro" id="IPR003578">
    <property type="entry name" value="Small_GTPase_Rho"/>
</dbReference>
<dbReference type="PANTHER" id="PTHR24072">
    <property type="entry name" value="RHO FAMILY GTPASE"/>
    <property type="match status" value="1"/>
</dbReference>
<feature type="region of interest" description="Disordered" evidence="3">
    <location>
        <begin position="508"/>
        <end position="539"/>
    </location>
</feature>
<feature type="region of interest" description="Disordered" evidence="3">
    <location>
        <begin position="1093"/>
        <end position="1116"/>
    </location>
</feature>
<feature type="region of interest" description="Disordered" evidence="3">
    <location>
        <begin position="764"/>
        <end position="810"/>
    </location>
</feature>
<keyword evidence="2" id="KW-0342">GTP-binding</keyword>
<gene>
    <name evidence="5" type="ORF">EKO04_007800</name>
</gene>
<feature type="compositionally biased region" description="Polar residues" evidence="3">
    <location>
        <begin position="764"/>
        <end position="789"/>
    </location>
</feature>
<dbReference type="GO" id="GO:0003924">
    <property type="term" value="F:GTPase activity"/>
    <property type="evidence" value="ECO:0007669"/>
    <property type="project" value="InterPro"/>
</dbReference>
<organism evidence="5 6">
    <name type="scientific">Ascochyta lentis</name>
    <dbReference type="NCBI Taxonomy" id="205686"/>
    <lineage>
        <taxon>Eukaryota</taxon>
        <taxon>Fungi</taxon>
        <taxon>Dikarya</taxon>
        <taxon>Ascomycota</taxon>
        <taxon>Pezizomycotina</taxon>
        <taxon>Dothideomycetes</taxon>
        <taxon>Pleosporomycetidae</taxon>
        <taxon>Pleosporales</taxon>
        <taxon>Pleosporineae</taxon>
        <taxon>Didymellaceae</taxon>
        <taxon>Ascochyta</taxon>
    </lineage>
</organism>
<sequence>MDPFSITASVVTLIQVSAQVTVLVKQFRDEVNVVDTTLNGILNDVDGFQQVLQSMKETFAQEDIQADVQTTGHVGSHWKNLARSLSDGEGTLDQLRSLLTSVNKSTSFLDATRKQLRLKSAIAQISGFREQIQSYRAALQLSLSTVIVWNQVTLQKSTAKLPEKIAPNLNKLYDQIRNLGADLNAKIEKLEGTVVNQGFHAESELISLTNLKECVESAADVVSTASTTLGPEGSDRASAKGGSDFGDVFKKDSNELMQRWISSNTVYEFDDVEAPTLDPSETSTGDALTVYESDSDSDIENELVRALFNNGKRRKEQGDLHGAERHLRNCLSRFPSTTSYTSLASSQSTSITGVSKAELLEMLTETYCLQGSWTQAKSTMKEKLAITERQTGKKSESFLWDSYRLCEILLNTKDYTEAHIHGRQSLRGFRKLREPGHDGYKKTLVLLIKICNEQENLEDEEAYAALLGSYQANLETQQLTPATESNAVQDLARTLISARFQDSTFASTTDCVPQDVSVPDPQHTSGKSKSPGRQESHPREYSHLAALENRVNRAYPDEQSPSPVLDVGSSKVSDPREGPNVGIAAAQEFVGYNPGGHASISEGKRPRYGKSTPRLFLKTPENHSLSALAQTRSPEIARSSSRGVPFEENTPRTTNETPSPSSTRVLSKATPELQDTVLHTKFINNGDTPSYTKLLVTLCQQELGSKPVFMIGRGREGYNCMVFADSSQRKEIAKVTGCKTREEARHNAASKAYKALVLLSTQAERAESTSDTARVTTVPAPNTKSSTPPRDTFIDPPAYTPNETPSNLSSPVEFLQSIPEIMISPTLNQTTFVRNMASNPAQSFPVRRTVSDSRIPWHKSPSADPSSNFTKPGTEGLGGLHGAAANSDLVTHRRAASTSTRLPEWKSGETKAFAHPSELTIPKSAMKSQHSSEDSRKRPTAQPSVTFDSIESSVERSNHSNPDPVTPTSRSFSLFPTSIAKTLQDRRSKSDDHGLTKKKSLRFSLLGSSSKRKSPTTVSPGTEVAGTPPASGSSKSCPICTASLHNLSHDEAWSHVDSCLCASPPPTIETAYELPASEPSYFAAELPAPFAPPTCSGSRTAGPTSPSSALQSPGAMSDLHRAFSKRDLSADKFEIGDGHTPASTTTFTKPMGSLEVLIQDHSGLGVPQDHLRRASYGVVHAVLLCFDISSPESFENVEYKWNHEADLYLKNVPKILVGCKKDINRGGSRTVWTRDAYKLTARMSARAYFETSAVTMEGLDMLFNHVAQIAPR</sequence>
<feature type="compositionally biased region" description="Polar residues" evidence="3">
    <location>
        <begin position="941"/>
        <end position="952"/>
    </location>
</feature>
<reference evidence="5" key="2">
    <citation type="submission" date="2020-09" db="EMBL/GenBank/DDBJ databases">
        <title>Reference genome assembly for Australian Ascochyta lentis isolate Al4.</title>
        <authorList>
            <person name="Lee R.C."/>
            <person name="Farfan-Caceres L.M."/>
            <person name="Debler J.W."/>
            <person name="Williams A.H."/>
            <person name="Henares B.M."/>
        </authorList>
    </citation>
    <scope>NUCLEOTIDE SEQUENCE</scope>
    <source>
        <strain evidence="5">Al4</strain>
    </source>
</reference>
<dbReference type="PROSITE" id="PS51420">
    <property type="entry name" value="RHO"/>
    <property type="match status" value="1"/>
</dbReference>
<dbReference type="SMART" id="SM00175">
    <property type="entry name" value="RAB"/>
    <property type="match status" value="1"/>
</dbReference>
<dbReference type="SUPFAM" id="SSF52540">
    <property type="entry name" value="P-loop containing nucleoside triphosphate hydrolases"/>
    <property type="match status" value="1"/>
</dbReference>
<evidence type="ECO:0000313" key="5">
    <source>
        <dbReference type="EMBL" id="KAF9693945.1"/>
    </source>
</evidence>
<name>A0A8H7IWB0_9PLEO</name>
<keyword evidence="1" id="KW-0547">Nucleotide-binding</keyword>
<dbReference type="InterPro" id="IPR027417">
    <property type="entry name" value="P-loop_NTPase"/>
</dbReference>
<dbReference type="Pfam" id="PF17111">
    <property type="entry name" value="PigL_N"/>
    <property type="match status" value="1"/>
</dbReference>
<accession>A0A8H7IWB0</accession>
<evidence type="ECO:0000256" key="2">
    <source>
        <dbReference type="ARBA" id="ARBA00023134"/>
    </source>
</evidence>
<dbReference type="EMBL" id="RZGK01000014">
    <property type="protein sequence ID" value="KAF9693945.1"/>
    <property type="molecule type" value="Genomic_DNA"/>
</dbReference>
<dbReference type="PROSITE" id="PS51419">
    <property type="entry name" value="RAB"/>
    <property type="match status" value="1"/>
</dbReference>
<proteinExistence type="predicted"/>
<dbReference type="Gene3D" id="3.40.50.300">
    <property type="entry name" value="P-loop containing nucleotide triphosphate hydrolases"/>
    <property type="match status" value="1"/>
</dbReference>
<keyword evidence="6" id="KW-1185">Reference proteome</keyword>
<evidence type="ECO:0000259" key="4">
    <source>
        <dbReference type="Pfam" id="PF17111"/>
    </source>
</evidence>